<dbReference type="Proteomes" id="UP001385892">
    <property type="component" value="Unassembled WGS sequence"/>
</dbReference>
<sequence length="232" mass="25192">MSATYFIAGSVVWFCGQRWRVTANDGLRHLARGEGAQAHESIVIDQQEIGRCCITDELARDAASGPQHELCMKRFVASLLALALAGFAGSAQAVDWGDCVDQLNKLRREASDASDAASEADTRARELEDCKSDPQGRDRCRDEADGYRTAVERFKSQASDVRDLVQRASTRCGYNFAPAGVLLPGMIGPAAASPANPLCQAYRNQLGKMPTESLLKVCMGTQPEAFCRQCLQ</sequence>
<comment type="caution">
    <text evidence="2">The sequence shown here is derived from an EMBL/GenBank/DDBJ whole genome shotgun (WGS) entry which is preliminary data.</text>
</comment>
<organism evidence="2 3">
    <name type="scientific">Variovorax rhizosphaerae</name>
    <dbReference type="NCBI Taxonomy" id="1836200"/>
    <lineage>
        <taxon>Bacteria</taxon>
        <taxon>Pseudomonadati</taxon>
        <taxon>Pseudomonadota</taxon>
        <taxon>Betaproteobacteria</taxon>
        <taxon>Burkholderiales</taxon>
        <taxon>Comamonadaceae</taxon>
        <taxon>Variovorax</taxon>
    </lineage>
</organism>
<evidence type="ECO:0000313" key="3">
    <source>
        <dbReference type="Proteomes" id="UP001385892"/>
    </source>
</evidence>
<keyword evidence="3" id="KW-1185">Reference proteome</keyword>
<name>A0ABU8WQ33_9BURK</name>
<feature type="compositionally biased region" description="Basic and acidic residues" evidence="1">
    <location>
        <begin position="120"/>
        <end position="140"/>
    </location>
</feature>
<evidence type="ECO:0008006" key="4">
    <source>
        <dbReference type="Google" id="ProtNLM"/>
    </source>
</evidence>
<evidence type="ECO:0000313" key="2">
    <source>
        <dbReference type="EMBL" id="MEJ8849643.1"/>
    </source>
</evidence>
<gene>
    <name evidence="2" type="ORF">WKW82_23560</name>
</gene>
<evidence type="ECO:0000256" key="1">
    <source>
        <dbReference type="SAM" id="MobiDB-lite"/>
    </source>
</evidence>
<dbReference type="EMBL" id="JBBKZT010000011">
    <property type="protein sequence ID" value="MEJ8849643.1"/>
    <property type="molecule type" value="Genomic_DNA"/>
</dbReference>
<feature type="region of interest" description="Disordered" evidence="1">
    <location>
        <begin position="110"/>
        <end position="140"/>
    </location>
</feature>
<accession>A0ABU8WQ33</accession>
<proteinExistence type="predicted"/>
<dbReference type="RefSeq" id="WP_340344766.1">
    <property type="nucleotide sequence ID" value="NZ_JBBKZT010000011.1"/>
</dbReference>
<reference evidence="2 3" key="1">
    <citation type="submission" date="2024-03" db="EMBL/GenBank/DDBJ databases">
        <title>Novel species of the genus Variovorax.</title>
        <authorList>
            <person name="Liu Q."/>
            <person name="Xin Y.-H."/>
        </authorList>
    </citation>
    <scope>NUCLEOTIDE SEQUENCE [LARGE SCALE GENOMIC DNA]</scope>
    <source>
        <strain evidence="2 3">KACC 18900</strain>
    </source>
</reference>
<protein>
    <recommendedName>
        <fullName evidence="4">Lysozyme inhibitor LprI N-terminal domain-containing protein</fullName>
    </recommendedName>
</protein>